<evidence type="ECO:0000313" key="2">
    <source>
        <dbReference type="EMBL" id="MFI2486872.1"/>
    </source>
</evidence>
<protein>
    <recommendedName>
        <fullName evidence="4">DUF2637 domain-containing protein</fullName>
    </recommendedName>
</protein>
<proteinExistence type="predicted"/>
<accession>A0ABW7XH88</accession>
<name>A0ABW7XH88_9MICO</name>
<keyword evidence="3" id="KW-1185">Reference proteome</keyword>
<dbReference type="Proteomes" id="UP001611580">
    <property type="component" value="Unassembled WGS sequence"/>
</dbReference>
<feature type="transmembrane region" description="Helical" evidence="1">
    <location>
        <begin position="46"/>
        <end position="65"/>
    </location>
</feature>
<dbReference type="EMBL" id="JBIRYI010000004">
    <property type="protein sequence ID" value="MFI2486872.1"/>
    <property type="molecule type" value="Genomic_DNA"/>
</dbReference>
<organism evidence="2 3">
    <name type="scientific">Promicromonospora kroppenstedtii</name>
    <dbReference type="NCBI Taxonomy" id="440482"/>
    <lineage>
        <taxon>Bacteria</taxon>
        <taxon>Bacillati</taxon>
        <taxon>Actinomycetota</taxon>
        <taxon>Actinomycetes</taxon>
        <taxon>Micrococcales</taxon>
        <taxon>Promicromonosporaceae</taxon>
        <taxon>Promicromonospora</taxon>
    </lineage>
</organism>
<keyword evidence="1" id="KW-0472">Membrane</keyword>
<evidence type="ECO:0008006" key="4">
    <source>
        <dbReference type="Google" id="ProtNLM"/>
    </source>
</evidence>
<evidence type="ECO:0000313" key="3">
    <source>
        <dbReference type="Proteomes" id="UP001611580"/>
    </source>
</evidence>
<feature type="transmembrane region" description="Helical" evidence="1">
    <location>
        <begin position="12"/>
        <end position="34"/>
    </location>
</feature>
<reference evidence="2 3" key="1">
    <citation type="submission" date="2024-10" db="EMBL/GenBank/DDBJ databases">
        <title>The Natural Products Discovery Center: Release of the First 8490 Sequenced Strains for Exploring Actinobacteria Biosynthetic Diversity.</title>
        <authorList>
            <person name="Kalkreuter E."/>
            <person name="Kautsar S.A."/>
            <person name="Yang D."/>
            <person name="Bader C.D."/>
            <person name="Teijaro C.N."/>
            <person name="Fluegel L."/>
            <person name="Davis C.M."/>
            <person name="Simpson J.R."/>
            <person name="Lauterbach L."/>
            <person name="Steele A.D."/>
            <person name="Gui C."/>
            <person name="Meng S."/>
            <person name="Li G."/>
            <person name="Viehrig K."/>
            <person name="Ye F."/>
            <person name="Su P."/>
            <person name="Kiefer A.F."/>
            <person name="Nichols A."/>
            <person name="Cepeda A.J."/>
            <person name="Yan W."/>
            <person name="Fan B."/>
            <person name="Jiang Y."/>
            <person name="Adhikari A."/>
            <person name="Zheng C.-J."/>
            <person name="Schuster L."/>
            <person name="Cowan T.M."/>
            <person name="Smanski M.J."/>
            <person name="Chevrette M.G."/>
            <person name="De Carvalho L.P.S."/>
            <person name="Shen B."/>
        </authorList>
    </citation>
    <scope>NUCLEOTIDE SEQUENCE [LARGE SCALE GENOMIC DNA]</scope>
    <source>
        <strain evidence="2 3">NPDC019481</strain>
    </source>
</reference>
<feature type="transmembrane region" description="Helical" evidence="1">
    <location>
        <begin position="77"/>
        <end position="97"/>
    </location>
</feature>
<sequence length="243" mass="25828">MSDIAPVPRIWRLSALVALVVWIAAGVFVFMTSVQGRALDEANSGLPLAAAAYTLAPMTVALWARDAVLRGRPGSRLIGLMWALSVLAGGYAAMAALNVGAGVVSVVSAVVAPLLAAGTWHLLLRADAQHDSKETRESERATRQIADWFVAVEARERAVLVDDGSKRAAVRIRRTKRIAAIAEDRVIRHATSDQIEAATSTWRALSDAAQTAAGEAARTERAVQVMNLASEGAQRTPKSPTED</sequence>
<keyword evidence="1" id="KW-0812">Transmembrane</keyword>
<feature type="transmembrane region" description="Helical" evidence="1">
    <location>
        <begin position="103"/>
        <end position="124"/>
    </location>
</feature>
<dbReference type="RefSeq" id="WP_397403150.1">
    <property type="nucleotide sequence ID" value="NZ_JBIRYI010000004.1"/>
</dbReference>
<keyword evidence="1" id="KW-1133">Transmembrane helix</keyword>
<evidence type="ECO:0000256" key="1">
    <source>
        <dbReference type="SAM" id="Phobius"/>
    </source>
</evidence>
<gene>
    <name evidence="2" type="ORF">ACH47X_08180</name>
</gene>
<comment type="caution">
    <text evidence="2">The sequence shown here is derived from an EMBL/GenBank/DDBJ whole genome shotgun (WGS) entry which is preliminary data.</text>
</comment>